<dbReference type="EMBL" id="JABFTP020000062">
    <property type="protein sequence ID" value="KAL3274059.1"/>
    <property type="molecule type" value="Genomic_DNA"/>
</dbReference>
<evidence type="ECO:0000256" key="2">
    <source>
        <dbReference type="ARBA" id="ARBA00022801"/>
    </source>
</evidence>
<dbReference type="SUPFAM" id="SSF54197">
    <property type="entry name" value="HIT-like"/>
    <property type="match status" value="1"/>
</dbReference>
<evidence type="ECO:0000313" key="10">
    <source>
        <dbReference type="Proteomes" id="UP001516400"/>
    </source>
</evidence>
<keyword evidence="1" id="KW-0547">Nucleotide-binding</keyword>
<dbReference type="GO" id="GO:0016787">
    <property type="term" value="F:hydrolase activity"/>
    <property type="evidence" value="ECO:0007669"/>
    <property type="project" value="UniProtKB-KW"/>
</dbReference>
<evidence type="ECO:0000256" key="6">
    <source>
        <dbReference type="ARBA" id="ARBA00042361"/>
    </source>
</evidence>
<evidence type="ECO:0000256" key="4">
    <source>
        <dbReference type="ARBA" id="ARBA00025764"/>
    </source>
</evidence>
<evidence type="ECO:0000256" key="5">
    <source>
        <dbReference type="ARBA" id="ARBA00039802"/>
    </source>
</evidence>
<comment type="caution">
    <text evidence="9">The sequence shown here is derived from an EMBL/GenBank/DDBJ whole genome shotgun (WGS) entry which is preliminary data.</text>
</comment>
<proteinExistence type="inferred from homology"/>
<dbReference type="InterPro" id="IPR011146">
    <property type="entry name" value="HIT-like"/>
</dbReference>
<name>A0ABD2N643_9CUCU</name>
<dbReference type="Proteomes" id="UP001516400">
    <property type="component" value="Unassembled WGS sequence"/>
</dbReference>
<comment type="caution">
    <text evidence="7">Lacks conserved residue(s) required for the propagation of feature annotation.</text>
</comment>
<keyword evidence="10" id="KW-1185">Reference proteome</keyword>
<protein>
    <recommendedName>
        <fullName evidence="5">Adenosine 5'-monophosphoramidase HINT3</fullName>
    </recommendedName>
    <alternativeName>
        <fullName evidence="6">Histidine triad nucleotide-binding protein 3</fullName>
    </alternativeName>
</protein>
<comment type="catalytic activity">
    <reaction evidence="3">
        <text>adenosine 5'-phosphoramidate + H2O = NH4(+) + AMP</text>
        <dbReference type="Rhea" id="RHEA:67916"/>
        <dbReference type="ChEBI" id="CHEBI:15377"/>
        <dbReference type="ChEBI" id="CHEBI:28938"/>
        <dbReference type="ChEBI" id="CHEBI:57890"/>
        <dbReference type="ChEBI" id="CHEBI:456215"/>
    </reaction>
</comment>
<comment type="similarity">
    <text evidence="4">Belongs to the HINT family.</text>
</comment>
<evidence type="ECO:0000259" key="8">
    <source>
        <dbReference type="PROSITE" id="PS51084"/>
    </source>
</evidence>
<evidence type="ECO:0000256" key="7">
    <source>
        <dbReference type="PROSITE-ProRule" id="PRU00464"/>
    </source>
</evidence>
<dbReference type="Gene3D" id="3.30.428.10">
    <property type="entry name" value="HIT-like"/>
    <property type="match status" value="1"/>
</dbReference>
<sequence>MTNCIFCKIISGNEPAHIIYSDDEMIVFTNIKPAATYHFLVATRNHIENINSLNSSHIPLVERMARNGKRAIEQSGGI</sequence>
<dbReference type="PRINTS" id="PR00332">
    <property type="entry name" value="HISTRIAD"/>
</dbReference>
<dbReference type="InterPro" id="IPR036265">
    <property type="entry name" value="HIT-like_sf"/>
</dbReference>
<evidence type="ECO:0000313" key="9">
    <source>
        <dbReference type="EMBL" id="KAL3274059.1"/>
    </source>
</evidence>
<dbReference type="PANTHER" id="PTHR12486:SF5">
    <property type="entry name" value="ADENOSINE 5'-MONOPHOSPHORAMIDASE HINT3"/>
    <property type="match status" value="1"/>
</dbReference>
<evidence type="ECO:0000256" key="1">
    <source>
        <dbReference type="ARBA" id="ARBA00022741"/>
    </source>
</evidence>
<dbReference type="PROSITE" id="PS51084">
    <property type="entry name" value="HIT_2"/>
    <property type="match status" value="1"/>
</dbReference>
<reference evidence="9 10" key="1">
    <citation type="journal article" date="2021" name="BMC Biol.">
        <title>Horizontally acquired antibacterial genes associated with adaptive radiation of ladybird beetles.</title>
        <authorList>
            <person name="Li H.S."/>
            <person name="Tang X.F."/>
            <person name="Huang Y.H."/>
            <person name="Xu Z.Y."/>
            <person name="Chen M.L."/>
            <person name="Du X.Y."/>
            <person name="Qiu B.Y."/>
            <person name="Chen P.T."/>
            <person name="Zhang W."/>
            <person name="Slipinski A."/>
            <person name="Escalona H.E."/>
            <person name="Waterhouse R.M."/>
            <person name="Zwick A."/>
            <person name="Pang H."/>
        </authorList>
    </citation>
    <scope>NUCLEOTIDE SEQUENCE [LARGE SCALE GENOMIC DNA]</scope>
    <source>
        <strain evidence="9">SYSU2018</strain>
    </source>
</reference>
<evidence type="ECO:0000256" key="3">
    <source>
        <dbReference type="ARBA" id="ARBA00024472"/>
    </source>
</evidence>
<dbReference type="InterPro" id="IPR001310">
    <property type="entry name" value="Histidine_triad_HIT"/>
</dbReference>
<gene>
    <name evidence="9" type="ORF">HHI36_015478</name>
</gene>
<keyword evidence="2" id="KW-0378">Hydrolase</keyword>
<feature type="domain" description="HIT" evidence="8">
    <location>
        <begin position="5"/>
        <end position="78"/>
    </location>
</feature>
<dbReference type="GO" id="GO:0000166">
    <property type="term" value="F:nucleotide binding"/>
    <property type="evidence" value="ECO:0007669"/>
    <property type="project" value="UniProtKB-KW"/>
</dbReference>
<dbReference type="AlphaFoldDB" id="A0ABD2N643"/>
<organism evidence="9 10">
    <name type="scientific">Cryptolaemus montrouzieri</name>
    <dbReference type="NCBI Taxonomy" id="559131"/>
    <lineage>
        <taxon>Eukaryota</taxon>
        <taxon>Metazoa</taxon>
        <taxon>Ecdysozoa</taxon>
        <taxon>Arthropoda</taxon>
        <taxon>Hexapoda</taxon>
        <taxon>Insecta</taxon>
        <taxon>Pterygota</taxon>
        <taxon>Neoptera</taxon>
        <taxon>Endopterygota</taxon>
        <taxon>Coleoptera</taxon>
        <taxon>Polyphaga</taxon>
        <taxon>Cucujiformia</taxon>
        <taxon>Coccinelloidea</taxon>
        <taxon>Coccinellidae</taxon>
        <taxon>Scymninae</taxon>
        <taxon>Scymnini</taxon>
        <taxon>Cryptolaemus</taxon>
    </lineage>
</organism>
<dbReference type="Pfam" id="PF11969">
    <property type="entry name" value="DcpS_C"/>
    <property type="match status" value="1"/>
</dbReference>
<dbReference type="PANTHER" id="PTHR12486">
    <property type="entry name" value="APRATAXIN-RELATED"/>
    <property type="match status" value="1"/>
</dbReference>
<accession>A0ABD2N643</accession>